<dbReference type="AlphaFoldDB" id="A0A0P7AK92"/>
<feature type="compositionally biased region" description="Polar residues" evidence="1">
    <location>
        <begin position="1"/>
        <end position="15"/>
    </location>
</feature>
<keyword evidence="2" id="KW-1133">Transmembrane helix</keyword>
<keyword evidence="4" id="KW-1185">Reference proteome</keyword>
<evidence type="ECO:0000313" key="4">
    <source>
        <dbReference type="Proteomes" id="UP000050424"/>
    </source>
</evidence>
<organism evidence="3 4">
    <name type="scientific">Neonectria ditissima</name>
    <dbReference type="NCBI Taxonomy" id="78410"/>
    <lineage>
        <taxon>Eukaryota</taxon>
        <taxon>Fungi</taxon>
        <taxon>Dikarya</taxon>
        <taxon>Ascomycota</taxon>
        <taxon>Pezizomycotina</taxon>
        <taxon>Sordariomycetes</taxon>
        <taxon>Hypocreomycetidae</taxon>
        <taxon>Hypocreales</taxon>
        <taxon>Nectriaceae</taxon>
        <taxon>Neonectria</taxon>
    </lineage>
</organism>
<name>A0A0P7AK92_9HYPO</name>
<proteinExistence type="predicted"/>
<feature type="compositionally biased region" description="Low complexity" evidence="1">
    <location>
        <begin position="43"/>
        <end position="58"/>
    </location>
</feature>
<comment type="caution">
    <text evidence="3">The sequence shown here is derived from an EMBL/GenBank/DDBJ whole genome shotgun (WGS) entry which is preliminary data.</text>
</comment>
<gene>
    <name evidence="3" type="ORF">AK830_g12427</name>
</gene>
<evidence type="ECO:0000256" key="1">
    <source>
        <dbReference type="SAM" id="MobiDB-lite"/>
    </source>
</evidence>
<feature type="region of interest" description="Disordered" evidence="1">
    <location>
        <begin position="1"/>
        <end position="70"/>
    </location>
</feature>
<sequence length="168" mass="18488">MSSINPPASPMSSELPSCEPKAITPVLEPSTDIDFDLSEEKNSTPASPMSSEPPSCEPKAVTPVSESFPDIDVDLSKDKCPNCGNSRMTEERKTGKPCRGVMGVSCDEIRLSRERRAAGINEPELLEEDQEEDQEGESQTDVEQIHWAFAAICIFAFMCFYFSTIARC</sequence>
<evidence type="ECO:0000256" key="2">
    <source>
        <dbReference type="SAM" id="Phobius"/>
    </source>
</evidence>
<dbReference type="Proteomes" id="UP000050424">
    <property type="component" value="Unassembled WGS sequence"/>
</dbReference>
<keyword evidence="2" id="KW-0472">Membrane</keyword>
<feature type="region of interest" description="Disordered" evidence="1">
    <location>
        <begin position="117"/>
        <end position="139"/>
    </location>
</feature>
<accession>A0A0P7AK92</accession>
<keyword evidence="2" id="KW-0812">Transmembrane</keyword>
<protein>
    <submittedName>
        <fullName evidence="3">Uncharacterized protein</fullName>
    </submittedName>
</protein>
<dbReference type="EMBL" id="LKCW01000391">
    <property type="protein sequence ID" value="KPM34144.1"/>
    <property type="molecule type" value="Genomic_DNA"/>
</dbReference>
<feature type="transmembrane region" description="Helical" evidence="2">
    <location>
        <begin position="145"/>
        <end position="166"/>
    </location>
</feature>
<evidence type="ECO:0000313" key="3">
    <source>
        <dbReference type="EMBL" id="KPM34144.1"/>
    </source>
</evidence>
<reference evidence="3 4" key="1">
    <citation type="submission" date="2015-09" db="EMBL/GenBank/DDBJ databases">
        <title>Draft genome of a European isolate of the apple canker pathogen Neonectria ditissima.</title>
        <authorList>
            <person name="Gomez-Cortecero A."/>
            <person name="Harrison R.J."/>
            <person name="Armitage A.D."/>
        </authorList>
    </citation>
    <scope>NUCLEOTIDE SEQUENCE [LARGE SCALE GENOMIC DNA]</scope>
    <source>
        <strain evidence="3 4">R09/05</strain>
    </source>
</reference>
<feature type="compositionally biased region" description="Acidic residues" evidence="1">
    <location>
        <begin position="124"/>
        <end position="139"/>
    </location>
</feature>